<dbReference type="EMBL" id="FN654529">
    <property type="protein sequence ID" value="CBY34655.1"/>
    <property type="molecule type" value="Genomic_DNA"/>
</dbReference>
<evidence type="ECO:0000256" key="2">
    <source>
        <dbReference type="SAM" id="SignalP"/>
    </source>
</evidence>
<dbReference type="Proteomes" id="UP000011014">
    <property type="component" value="Unassembled WGS sequence"/>
</dbReference>
<feature type="compositionally biased region" description="Basic and acidic residues" evidence="1">
    <location>
        <begin position="74"/>
        <end position="97"/>
    </location>
</feature>
<name>E4YGN1_OIKDI</name>
<feature type="chain" id="PRO_5003192230" evidence="2">
    <location>
        <begin position="20"/>
        <end position="217"/>
    </location>
</feature>
<accession>E4YGN1</accession>
<evidence type="ECO:0000256" key="1">
    <source>
        <dbReference type="SAM" id="MobiDB-lite"/>
    </source>
</evidence>
<feature type="signal peptide" evidence="2">
    <location>
        <begin position="1"/>
        <end position="19"/>
    </location>
</feature>
<dbReference type="AlphaFoldDB" id="E4YGN1"/>
<feature type="region of interest" description="Disordered" evidence="1">
    <location>
        <begin position="55"/>
        <end position="143"/>
    </location>
</feature>
<keyword evidence="2" id="KW-0732">Signal</keyword>
<dbReference type="PANTHER" id="PTHR24637">
    <property type="entry name" value="COLLAGEN"/>
    <property type="match status" value="1"/>
</dbReference>
<evidence type="ECO:0000313" key="3">
    <source>
        <dbReference type="EMBL" id="CBY34655.1"/>
    </source>
</evidence>
<protein>
    <submittedName>
        <fullName evidence="3">Uncharacterized protein</fullName>
    </submittedName>
</protein>
<dbReference type="Pfam" id="PF01391">
    <property type="entry name" value="Collagen"/>
    <property type="match status" value="1"/>
</dbReference>
<sequence>MNFLLFSCVNVIFAQYSSSCRCEDDPLLGDLENKVEYLTRKLTRLTRLRSIVSGRQGLGGQRGPAGSPGQDGVAARHGDSGAKGEKGMPGQRGDRGAKGFVGEEGDSGEIGPKGNAGFPGRDGRDGDYGDRGVKGPAGEKVKQPKERICDLAILFRAELDEKVRKDTQETTELTAKPDQSGYKEKLAEMGYQGSIIRRPSSLHNLHTSTSKLQKLIL</sequence>
<dbReference type="InterPro" id="IPR008160">
    <property type="entry name" value="Collagen"/>
</dbReference>
<reference evidence="3" key="1">
    <citation type="journal article" date="2010" name="Science">
        <title>Plasticity of animal genome architecture unmasked by rapid evolution of a pelagic tunicate.</title>
        <authorList>
            <person name="Denoeud F."/>
            <person name="Henriet S."/>
            <person name="Mungpakdee S."/>
            <person name="Aury J.M."/>
            <person name="Da Silva C."/>
            <person name="Brinkmann H."/>
            <person name="Mikhaleva J."/>
            <person name="Olsen L.C."/>
            <person name="Jubin C."/>
            <person name="Canestro C."/>
            <person name="Bouquet J.M."/>
            <person name="Danks G."/>
            <person name="Poulain J."/>
            <person name="Campsteijn C."/>
            <person name="Adamski M."/>
            <person name="Cross I."/>
            <person name="Yadetie F."/>
            <person name="Muffato M."/>
            <person name="Louis A."/>
            <person name="Butcher S."/>
            <person name="Tsagkogeorga G."/>
            <person name="Konrad A."/>
            <person name="Singh S."/>
            <person name="Jensen M.F."/>
            <person name="Cong E.H."/>
            <person name="Eikeseth-Otteraa H."/>
            <person name="Noel B."/>
            <person name="Anthouard V."/>
            <person name="Porcel B.M."/>
            <person name="Kachouri-Lafond R."/>
            <person name="Nishino A."/>
            <person name="Ugolini M."/>
            <person name="Chourrout P."/>
            <person name="Nishida H."/>
            <person name="Aasland R."/>
            <person name="Huzurbazar S."/>
            <person name="Westhof E."/>
            <person name="Delsuc F."/>
            <person name="Lehrach H."/>
            <person name="Reinhardt R."/>
            <person name="Weissenbach J."/>
            <person name="Roy S.W."/>
            <person name="Artiguenave F."/>
            <person name="Postlethwait J.H."/>
            <person name="Manak J.R."/>
            <person name="Thompson E.M."/>
            <person name="Jaillon O."/>
            <person name="Du Pasquier L."/>
            <person name="Boudinot P."/>
            <person name="Liberles D.A."/>
            <person name="Volff J.N."/>
            <person name="Philippe H."/>
            <person name="Lenhard B."/>
            <person name="Roest Crollius H."/>
            <person name="Wincker P."/>
            <person name="Chourrout D."/>
        </authorList>
    </citation>
    <scope>NUCLEOTIDE SEQUENCE [LARGE SCALE GENOMIC DNA]</scope>
</reference>
<feature type="compositionally biased region" description="Basic and acidic residues" evidence="1">
    <location>
        <begin position="121"/>
        <end position="143"/>
    </location>
</feature>
<proteinExistence type="predicted"/>
<organism evidence="3">
    <name type="scientific">Oikopleura dioica</name>
    <name type="common">Tunicate</name>
    <dbReference type="NCBI Taxonomy" id="34765"/>
    <lineage>
        <taxon>Eukaryota</taxon>
        <taxon>Metazoa</taxon>
        <taxon>Chordata</taxon>
        <taxon>Tunicata</taxon>
        <taxon>Appendicularia</taxon>
        <taxon>Copelata</taxon>
        <taxon>Oikopleuridae</taxon>
        <taxon>Oikopleura</taxon>
    </lineage>
</organism>
<gene>
    <name evidence="3" type="ORF">GSOID_T00024686001</name>
</gene>